<feature type="region of interest" description="Disordered" evidence="1">
    <location>
        <begin position="1"/>
        <end position="31"/>
    </location>
</feature>
<evidence type="ECO:0000313" key="3">
    <source>
        <dbReference type="Proteomes" id="UP000823388"/>
    </source>
</evidence>
<name>A0A8T0PVN8_PANVG</name>
<dbReference type="SUPFAM" id="SSF81301">
    <property type="entry name" value="Nucleotidyltransferase"/>
    <property type="match status" value="1"/>
</dbReference>
<protein>
    <submittedName>
        <fullName evidence="2">Uncharacterized protein</fullName>
    </submittedName>
</protein>
<reference evidence="2 3" key="1">
    <citation type="submission" date="2020-05" db="EMBL/GenBank/DDBJ databases">
        <title>WGS assembly of Panicum virgatum.</title>
        <authorList>
            <person name="Lovell J.T."/>
            <person name="Jenkins J."/>
            <person name="Shu S."/>
            <person name="Juenger T.E."/>
            <person name="Schmutz J."/>
        </authorList>
    </citation>
    <scope>NUCLEOTIDE SEQUENCE [LARGE SCALE GENOMIC DNA]</scope>
    <source>
        <strain evidence="3">cv. AP13</strain>
    </source>
</reference>
<dbReference type="EMBL" id="CM029050">
    <property type="protein sequence ID" value="KAG2564988.1"/>
    <property type="molecule type" value="Genomic_DNA"/>
</dbReference>
<dbReference type="Gene3D" id="1.10.1410.10">
    <property type="match status" value="1"/>
</dbReference>
<dbReference type="AlphaFoldDB" id="A0A8T0PVN8"/>
<evidence type="ECO:0000313" key="2">
    <source>
        <dbReference type="EMBL" id="KAG2564988.1"/>
    </source>
</evidence>
<comment type="caution">
    <text evidence="2">The sequence shown here is derived from an EMBL/GenBank/DDBJ whole genome shotgun (WGS) entry which is preliminary data.</text>
</comment>
<gene>
    <name evidence="2" type="ORF">PVAP13_7NG045856</name>
</gene>
<keyword evidence="3" id="KW-1185">Reference proteome</keyword>
<dbReference type="Proteomes" id="UP000823388">
    <property type="component" value="Chromosome 7N"/>
</dbReference>
<dbReference type="InterPro" id="IPR043519">
    <property type="entry name" value="NT_sf"/>
</dbReference>
<sequence length="95" mass="10234">MGCSISTPGSGGRRKAREARSSSRGRYGGGGPCGEILGFCNFISHSNEEQSSWAVAVQEYLLCKVEVFGSLRKWLCLSTSDIDVSIYISSSSLDF</sequence>
<dbReference type="Gene3D" id="3.30.460.10">
    <property type="entry name" value="Beta Polymerase, domain 2"/>
    <property type="match status" value="1"/>
</dbReference>
<organism evidence="2 3">
    <name type="scientific">Panicum virgatum</name>
    <name type="common">Blackwell switchgrass</name>
    <dbReference type="NCBI Taxonomy" id="38727"/>
    <lineage>
        <taxon>Eukaryota</taxon>
        <taxon>Viridiplantae</taxon>
        <taxon>Streptophyta</taxon>
        <taxon>Embryophyta</taxon>
        <taxon>Tracheophyta</taxon>
        <taxon>Spermatophyta</taxon>
        <taxon>Magnoliopsida</taxon>
        <taxon>Liliopsida</taxon>
        <taxon>Poales</taxon>
        <taxon>Poaceae</taxon>
        <taxon>PACMAD clade</taxon>
        <taxon>Panicoideae</taxon>
        <taxon>Panicodae</taxon>
        <taxon>Paniceae</taxon>
        <taxon>Panicinae</taxon>
        <taxon>Panicum</taxon>
        <taxon>Panicum sect. Hiantes</taxon>
    </lineage>
</organism>
<evidence type="ECO:0000256" key="1">
    <source>
        <dbReference type="SAM" id="MobiDB-lite"/>
    </source>
</evidence>
<accession>A0A8T0PVN8</accession>
<proteinExistence type="predicted"/>